<dbReference type="PANTHER" id="PTHR48103:SF2">
    <property type="entry name" value="MIDASIN"/>
    <property type="match status" value="1"/>
</dbReference>
<gene>
    <name evidence="3" type="ORF">CTOB1V02_LOCUS2381</name>
</gene>
<dbReference type="EMBL" id="OB660365">
    <property type="protein sequence ID" value="CAD7224423.1"/>
    <property type="molecule type" value="Genomic_DNA"/>
</dbReference>
<organism evidence="3">
    <name type="scientific">Cyprideis torosa</name>
    <dbReference type="NCBI Taxonomy" id="163714"/>
    <lineage>
        <taxon>Eukaryota</taxon>
        <taxon>Metazoa</taxon>
        <taxon>Ecdysozoa</taxon>
        <taxon>Arthropoda</taxon>
        <taxon>Crustacea</taxon>
        <taxon>Oligostraca</taxon>
        <taxon>Ostracoda</taxon>
        <taxon>Podocopa</taxon>
        <taxon>Podocopida</taxon>
        <taxon>Cytherocopina</taxon>
        <taxon>Cytheroidea</taxon>
        <taxon>Cytherideidae</taxon>
        <taxon>Cyprideis</taxon>
    </lineage>
</organism>
<keyword evidence="1" id="KW-0547">Nucleotide-binding</keyword>
<dbReference type="GO" id="GO:0000055">
    <property type="term" value="P:ribosomal large subunit export from nucleus"/>
    <property type="evidence" value="ECO:0007669"/>
    <property type="project" value="TreeGrafter"/>
</dbReference>
<dbReference type="GO" id="GO:0000027">
    <property type="term" value="P:ribosomal large subunit assembly"/>
    <property type="evidence" value="ECO:0007669"/>
    <property type="project" value="TreeGrafter"/>
</dbReference>
<keyword evidence="2" id="KW-0067">ATP-binding</keyword>
<evidence type="ECO:0000313" key="3">
    <source>
        <dbReference type="EMBL" id="CAD7224423.1"/>
    </source>
</evidence>
<proteinExistence type="predicted"/>
<dbReference type="GO" id="GO:0005634">
    <property type="term" value="C:nucleus"/>
    <property type="evidence" value="ECO:0007669"/>
    <property type="project" value="TreeGrafter"/>
</dbReference>
<accession>A0A7R8ZLF4</accession>
<dbReference type="GO" id="GO:0005524">
    <property type="term" value="F:ATP binding"/>
    <property type="evidence" value="ECO:0007669"/>
    <property type="project" value="UniProtKB-KW"/>
</dbReference>
<dbReference type="Gene3D" id="3.40.50.300">
    <property type="entry name" value="P-loop containing nucleotide triphosphate hydrolases"/>
    <property type="match status" value="1"/>
</dbReference>
<dbReference type="GO" id="GO:0030687">
    <property type="term" value="C:preribosome, large subunit precursor"/>
    <property type="evidence" value="ECO:0007669"/>
    <property type="project" value="TreeGrafter"/>
</dbReference>
<evidence type="ECO:0000256" key="1">
    <source>
        <dbReference type="ARBA" id="ARBA00022741"/>
    </source>
</evidence>
<dbReference type="OrthoDB" id="422220at2759"/>
<dbReference type="InterPro" id="IPR027417">
    <property type="entry name" value="P-loop_NTPase"/>
</dbReference>
<protein>
    <submittedName>
        <fullName evidence="3">Uncharacterized protein</fullName>
    </submittedName>
</protein>
<dbReference type="PANTHER" id="PTHR48103">
    <property type="entry name" value="MIDASIN-RELATED"/>
    <property type="match status" value="1"/>
</dbReference>
<sequence>MRKNGTLNWTELLSLIKAISRGEWVLLDNASQCPSPVLDRLNGLLEPGGELVLSERGTDEATGGLCVVKPHPDFRLKFGANVSAIRRGEWVLLDNASQCPSPVLDRLNGLLEPGGELVLSERGTDEATGGLCVVKPHPDFRLFLSYDPRTGTISRALTNRGVEIHLPHMLSDLECLLDSIGLPLSETKLRRFLCSFHRAVADRGPSVLTFLRCGSLLTRQMSTLSVNSDRDLEGLLRVSVQSTYIDEERSRSAKDRMESLLVDVLAFDASPVEEVRGHLPCLRVQGICLRPITTPLSAQAQWLSSWPTQDQRRLALLSLLMRAPIDMRFCVAAWSVASPLNRILLQHPVLRDRQKQGHQTEANLVTPADFRWLSTAQTRFGGVAPPTEAANALFLTYLLYLFEYLPVSATPKNSLRNQSKNLHKRRLDGISVTSACTPQSLYQSADHCEEVERALTDLATLGKPALTNEALGNVCRVLPYLKQLQDILAGTSSLSEIRSQAALLSKWVRKGMGNHVQNTSSFPADECSSTSTETQAGKTVLLFTASKFRKLTLDLAEYGITDVEQGQLMLETQSCLFRLCPFPLPSAANPQDRQKRVEALKTLHLVLKLEERSHNALQRFLQRSKGGICDVELLALLKSAVSTLEEPEGSPPPHQGHQQKSQGLPPSLMATLPLWHAAVERLSLPIPLTHAATAPLLRMRTALAPSAEHQPKDFLAFEGDLLVQDASKRQACPWTLASSPLSFSLFNLTLAPIDLGNRLTDFEADLKAVPLKDTSSKTNQLRGISKLIWQNSRTLARKKSDDLRLMNGRECLEFAESVLKLHEEVRQRALEKFGQPDNPDLLETSLRDRCQESREEVKKLLSARDEQGIAKSAGELWLLSGALRCRLLCWLPWVDPVLKAEMKNSGIEYLVRNSGLSSSGISAE</sequence>
<evidence type="ECO:0000256" key="2">
    <source>
        <dbReference type="ARBA" id="ARBA00022840"/>
    </source>
</evidence>
<reference evidence="3" key="1">
    <citation type="submission" date="2020-11" db="EMBL/GenBank/DDBJ databases">
        <authorList>
            <person name="Tran Van P."/>
        </authorList>
    </citation>
    <scope>NUCLEOTIDE SEQUENCE</scope>
</reference>
<name>A0A7R8ZLF4_9CRUS</name>
<dbReference type="AlphaFoldDB" id="A0A7R8ZLF4"/>